<dbReference type="AlphaFoldDB" id="Q1ATY7"/>
<dbReference type="PROSITE" id="PS51257">
    <property type="entry name" value="PROKAR_LIPOPROTEIN"/>
    <property type="match status" value="1"/>
</dbReference>
<keyword evidence="2" id="KW-0732">Signal</keyword>
<accession>Q1ATY7</accession>
<dbReference type="HOGENOM" id="CLU_857617_0_0_11"/>
<evidence type="ECO:0000259" key="3">
    <source>
        <dbReference type="Pfam" id="PF10648"/>
    </source>
</evidence>
<protein>
    <recommendedName>
        <fullName evidence="3">Bacterial spore germination immunoglobulin-like domain-containing protein</fullName>
    </recommendedName>
</protein>
<feature type="compositionally biased region" description="Low complexity" evidence="1">
    <location>
        <begin position="60"/>
        <end position="70"/>
    </location>
</feature>
<feature type="compositionally biased region" description="Polar residues" evidence="1">
    <location>
        <begin position="45"/>
        <end position="54"/>
    </location>
</feature>
<evidence type="ECO:0000313" key="4">
    <source>
        <dbReference type="EMBL" id="ABG05141.1"/>
    </source>
</evidence>
<evidence type="ECO:0000256" key="2">
    <source>
        <dbReference type="SAM" id="SignalP"/>
    </source>
</evidence>
<dbReference type="InterPro" id="IPR018911">
    <property type="entry name" value="Gmad2_Ig-like_dom"/>
</dbReference>
<feature type="chain" id="PRO_5004187611" description="Bacterial spore germination immunoglobulin-like domain-containing protein" evidence="2">
    <location>
        <begin position="29"/>
        <end position="324"/>
    </location>
</feature>
<feature type="region of interest" description="Disordered" evidence="1">
    <location>
        <begin position="29"/>
        <end position="107"/>
    </location>
</feature>
<reference evidence="4 5" key="1">
    <citation type="submission" date="2006-06" db="EMBL/GenBank/DDBJ databases">
        <title>Complete sequence of Rubrobacter xylanophilus DSM 9941.</title>
        <authorList>
            <consortium name="US DOE Joint Genome Institute"/>
            <person name="Copeland A."/>
            <person name="Lucas S."/>
            <person name="Lapidus A."/>
            <person name="Barry K."/>
            <person name="Detter J.C."/>
            <person name="Glavina del Rio T."/>
            <person name="Hammon N."/>
            <person name="Israni S."/>
            <person name="Dalin E."/>
            <person name="Tice H."/>
            <person name="Pitluck S."/>
            <person name="Munk A.C."/>
            <person name="Brettin T."/>
            <person name="Bruce D."/>
            <person name="Han C."/>
            <person name="Tapia R."/>
            <person name="Gilna P."/>
            <person name="Schmutz J."/>
            <person name="Larimer F."/>
            <person name="Land M."/>
            <person name="Hauser L."/>
            <person name="Kyrpides N."/>
            <person name="Lykidis A."/>
            <person name="da Costa M.S."/>
            <person name="Rainey F.A."/>
            <person name="Empadinhas N."/>
            <person name="Jolivet E."/>
            <person name="Battista J.R."/>
            <person name="Richardson P."/>
        </authorList>
    </citation>
    <scope>NUCLEOTIDE SEQUENCE [LARGE SCALE GENOMIC DNA]</scope>
    <source>
        <strain evidence="5">DSM 9941 / NBRC 16129 / PRD-1</strain>
    </source>
</reference>
<organism evidence="4 5">
    <name type="scientific">Rubrobacter xylanophilus (strain DSM 9941 / JCM 11954 / NBRC 16129 / PRD-1)</name>
    <dbReference type="NCBI Taxonomy" id="266117"/>
    <lineage>
        <taxon>Bacteria</taxon>
        <taxon>Bacillati</taxon>
        <taxon>Actinomycetota</taxon>
        <taxon>Rubrobacteria</taxon>
        <taxon>Rubrobacterales</taxon>
        <taxon>Rubrobacteraceae</taxon>
        <taxon>Rubrobacter</taxon>
    </lineage>
</organism>
<proteinExistence type="predicted"/>
<gene>
    <name evidence="4" type="ordered locus">Rxyl_2197</name>
</gene>
<sequence>MTRIRHGPSLPLLSLALLLLVVLSSSCARQGAQGPQEERAGDQGRGQSAPAQTTRGEESAAPAGTTVAPGADREGREEASSRPSPNPPRAGESGFTAAPEASGGEEGAARAIAEVRFGRHEGYERVVIEFDSPRVPRWALSSPAGEGYARIYLPGVENVRETGGGFGGEIMDGYYVVRDPRGGFFVDVFATGPFRYRVLELESPGRLALDYAPAGGSLARPLPVRGERNVVMEPRPGQAVAGTLTVSGYSRNFEALTTVLLRGPDGSVLARESVTASDWSEAWGYFEATLEVPPFAGQATLAVGAESPRDGTFRGVEVPVVYGG</sequence>
<dbReference type="Proteomes" id="UP000006637">
    <property type="component" value="Chromosome"/>
</dbReference>
<evidence type="ECO:0000256" key="1">
    <source>
        <dbReference type="SAM" id="MobiDB-lite"/>
    </source>
</evidence>
<feature type="signal peptide" evidence="2">
    <location>
        <begin position="1"/>
        <end position="28"/>
    </location>
</feature>
<name>Q1ATY7_RUBXD</name>
<dbReference type="STRING" id="266117.Rxyl_2197"/>
<dbReference type="EMBL" id="CP000386">
    <property type="protein sequence ID" value="ABG05141.1"/>
    <property type="molecule type" value="Genomic_DNA"/>
</dbReference>
<feature type="compositionally biased region" description="Basic and acidic residues" evidence="1">
    <location>
        <begin position="71"/>
        <end position="80"/>
    </location>
</feature>
<dbReference type="RefSeq" id="WP_011565155.1">
    <property type="nucleotide sequence ID" value="NC_008148.1"/>
</dbReference>
<feature type="domain" description="Bacterial spore germination immunoglobulin-like" evidence="3">
    <location>
        <begin position="231"/>
        <end position="311"/>
    </location>
</feature>
<evidence type="ECO:0000313" key="5">
    <source>
        <dbReference type="Proteomes" id="UP000006637"/>
    </source>
</evidence>
<dbReference type="OrthoDB" id="3393679at2"/>
<dbReference type="Pfam" id="PF10648">
    <property type="entry name" value="Gmad2"/>
    <property type="match status" value="1"/>
</dbReference>
<dbReference type="KEGG" id="rxy:Rxyl_2197"/>
<keyword evidence="5" id="KW-1185">Reference proteome</keyword>